<evidence type="ECO:0000256" key="2">
    <source>
        <dbReference type="ARBA" id="ARBA00023006"/>
    </source>
</evidence>
<proteinExistence type="inferred from homology"/>
<evidence type="ECO:0000259" key="5">
    <source>
        <dbReference type="Pfam" id="PF26573"/>
    </source>
</evidence>
<organism evidence="6 7">
    <name type="scientific">Trichonephila clavata</name>
    <name type="common">Joro spider</name>
    <name type="synonym">Nephila clavata</name>
    <dbReference type="NCBI Taxonomy" id="2740835"/>
    <lineage>
        <taxon>Eukaryota</taxon>
        <taxon>Metazoa</taxon>
        <taxon>Ecdysozoa</taxon>
        <taxon>Arthropoda</taxon>
        <taxon>Chelicerata</taxon>
        <taxon>Arachnida</taxon>
        <taxon>Araneae</taxon>
        <taxon>Araneomorphae</taxon>
        <taxon>Entelegynae</taxon>
        <taxon>Araneoidea</taxon>
        <taxon>Nephilidae</taxon>
        <taxon>Trichonephila</taxon>
    </lineage>
</organism>
<dbReference type="GO" id="GO:0097352">
    <property type="term" value="P:autophagosome maturation"/>
    <property type="evidence" value="ECO:0007669"/>
    <property type="project" value="TreeGrafter"/>
</dbReference>
<feature type="region of interest" description="Disordered" evidence="3">
    <location>
        <begin position="1"/>
        <end position="25"/>
    </location>
</feature>
<dbReference type="InterPro" id="IPR058750">
    <property type="entry name" value="TPR_Epg5"/>
</dbReference>
<evidence type="ECO:0000313" key="6">
    <source>
        <dbReference type="EMBL" id="GFQ67221.1"/>
    </source>
</evidence>
<dbReference type="PANTHER" id="PTHR31139:SF4">
    <property type="entry name" value="ECTOPIC P GRANULES PROTEIN 5 HOMOLOG"/>
    <property type="match status" value="1"/>
</dbReference>
<evidence type="ECO:0000256" key="3">
    <source>
        <dbReference type="SAM" id="MobiDB-lite"/>
    </source>
</evidence>
<evidence type="ECO:0000313" key="7">
    <source>
        <dbReference type="Proteomes" id="UP000887116"/>
    </source>
</evidence>
<sequence length="2496" mass="288986">MELMKERPKSKKTKKHKTLVKNSHDHLELTKNIECSLSEKAEASYEIPNNLSNENVLTRVKVISKEADNCSEKADESVVHESKSCTEDDRQVIQVKSNDQKENSKEEIESSKPENVVLENVYLYEEKKPISNTVKTLNVFKEKTETKNVYPDLKNIQHCEQMEDIETLRILTQTYTEEYLNKTFNGAVKRCREFQMAVRSIENYHLYELIKEYQNARNKSNEALTKRKYINSKLNIEKNNLWKPVKKEAISKGCCEDGNTVSITKSYIIKELDEMKFAEVIEMLRELEEIALSHVFYSYLVELSKMKIEQYVYNMINYFNSLDDPCCKNTSTLGFDRKDILKKCISILFQYQRQSIKDKNFLEICQNWLNVLVFVLLQDGDQSDYLFIVNHIVRSPNGIHAWASHLLQFPRSTFCTEEAKDTLGCPCLYYVLLVLYLVLNPAPDRDFFLRNVKTGISDSTGGKFVLLDSDGEEEELFEVVRNWTNDDILSLLNQISIASLYEHILFDRKDQTMTIKCPSKEKVVKIFALSTALINILFSGLSNYSDGCFEVSVECICSMIRHAVLYASDYWEYCEGLDIPSKSALQAEYDRFIFHVVYTIYNFEKLKKFLPALPYKCVSKKMLWNIIWIFHSPKCFEEDVYLAKDIDLKLNDNNMISVFIEKLKTYDNCDQLYLLNAYKSVALFGNTEKELLCFLIHEIFEISFVEKDLYHLSKEGAVVSSCIMKKYPFLLSALLKEVQSSKDEPVNLSLCMFEDLDVSVWVPKAEDIQLIQEWLLEMPLSSPKNFLARMLLSKMNWDFSSEDQLVLPIQLHQEIAVLVLQAYMKFDSKGNEWSVSNGLAQMLQFATIGNFMREDEGFVPWAWSLLFSLKLHALDKKFPMWIQIYDGLLKFDFLPDPFEELWLQSLLKGYEEKHPAACYLFLVMTNIGHDVRRLMVEGLQCLTALIERRQYLAAIHSLYYILPFFVKNVEELLAKPEFINAMNDLIVADMTVLSNISGPVVGAVLHKISAMIKHQVSQAWNLTVEFATPLLKLWTSILLKVLSFQERRNYNLKDSAKQVHFLLDVVIRISVVDCYTRNSMIDHLYTFANPLLTSPIVQSSVWNKFFGSNTESYTILKRHTLPDYPWLAWFVLRSETKQKQTQDLWFQIQKELAKDTEITPVAALKKTCIFLKIKQPPLESLPIYRWTLQILETPVSHPVLPLLWQYFFYYYFERITILDSGAPKSLGLNYFKSGKHFQFLKKLKSRALETAEYYKTCLDNSRSVSIANNEDSVMNESPRRIISKECIHNIELCKIFRAFSLWIEDTNLHQPNVCFSALGPNYCCERLKLVINNDQQDWFDLVSTDLLKDDLKQKLHSWESKKKCFLSNQITVESLEKSVDERLLIRLTKNKDFKPLSCPTVINPPMREIENIALSSWNVLVELIESKQSIIFDKARFFTELASKLKQLNFNYKNLVPQEFYNEDVWETHTKSCHKGLKCTGPATFNLKVQRYVTNQRISEKIENNRVEHRLAQDQLLNLPVTELCIASIHIENYIRALSKEMENSKGEESLQYKNLGVSLFYHQIEAVNKVITSVKSFTPSRNFFSTSIESLGNVFICNQEEQLCALAKAILNYPEAGELAFDVFNPNVASISVFINLYEIITSAIRFSSPNTVFVLLYKIDLKGILRGKDVNFCDRRKLFKQICKTLLECGSSPSEELQMVHDVLTKHFRVTLLFAFPEFYEDAISFVLHGMERNEFAVNLWYEILHCFGCSTLNEKSTMPTIESALKKYADNILLPPDQQMFVSSQPVNIKEVVGTLERLHEMFMKERSSHKKSIYEVYEMHVKPFGTFLALLAHSMLCVLNENIYQKQGTNISQLWKLLHVSFYPWLHPLKKETCFIFPWSDQQIENARFLFQLFVICLKNFHEKLSGYNCEKSILSYFWSSYVEIYVKSDMRHYAVSVCHSECLNLPWEQFHPDSEDLEGMCFVLRSNLLESRDFLAKISLKIPWIEIMKNISETKSPEYVRNTLVTLGKLLIISGLDVSLTKSNVHQNNLKALEELSWHFISLDDTEALLQLYYSTSDPMSLLNEEQQNNSDLYVLQFLKIVCCMVVTPNAVDHPHANDKRLHYLHMYITALTKCVNDENELILKNPEKFQKILPSMFTDIEKIIAAVVKPEQQMSFALPLVNEAVGLLNKITDSKIEGIVIDSILLWLKANPRSPLLLPCLQTACRSLNQMTSAVMIVECCIATRFNTDIHQPSDAGTIWQLILSSFKIRCSMMDEFIHACVNKNAFLTLYCYLLEKIPKTIDSENKKLLLFDVVSWIDRCEVKEMDEAKYLLLWDKILELSIMLANEDNFQSVKTALSKFCEKISILGEDRCNDGFLGFVGFGRSSPFSVNFRFLCRIVVAFLLLQMPLNASLRLQPMDPGLLPVMEIKNNPCVSSNSSEPSPSSDALKAVENVKTLLKNKPYSALRDLVNSAIEFIADPRHCLNESRIFLKDYALHVFPKQYFLYALG</sequence>
<keyword evidence="2" id="KW-0072">Autophagy</keyword>
<dbReference type="EMBL" id="BMAO01000491">
    <property type="protein sequence ID" value="GFQ67221.1"/>
    <property type="molecule type" value="Genomic_DNA"/>
</dbReference>
<dbReference type="PANTHER" id="PTHR31139">
    <property type="entry name" value="ECTOPIC P GRANULES PROTEIN 5 HOMOLOG"/>
    <property type="match status" value="1"/>
</dbReference>
<comment type="similarity">
    <text evidence="1">Belongs to the EPG5 family.</text>
</comment>
<dbReference type="Pfam" id="PF26573">
    <property type="entry name" value="TPR_Epg5_2"/>
    <property type="match status" value="1"/>
</dbReference>
<protein>
    <submittedName>
        <fullName evidence="6">Ectopic P granules protein 5 homolog</fullName>
    </submittedName>
</protein>
<accession>A0A8X6K9R5</accession>
<comment type="caution">
    <text evidence="6">The sequence shown here is derived from an EMBL/GenBank/DDBJ whole genome shotgun (WGS) entry which is preliminary data.</text>
</comment>
<dbReference type="Pfam" id="PF26103">
    <property type="entry name" value="TPR_Epg5"/>
    <property type="match status" value="1"/>
</dbReference>
<dbReference type="OrthoDB" id="75419at2759"/>
<feature type="domain" description="Epg5-like central TPR repeats" evidence="4">
    <location>
        <begin position="1599"/>
        <end position="1989"/>
    </location>
</feature>
<keyword evidence="7" id="KW-1185">Reference proteome</keyword>
<name>A0A8X6K9R5_TRICU</name>
<evidence type="ECO:0000256" key="1">
    <source>
        <dbReference type="ARBA" id="ARBA00010948"/>
    </source>
</evidence>
<dbReference type="InterPro" id="IPR059030">
    <property type="entry name" value="TPR_Epg5_mid"/>
</dbReference>
<feature type="domain" description="Epg5-like TPR" evidence="5">
    <location>
        <begin position="1138"/>
        <end position="1342"/>
    </location>
</feature>
<gene>
    <name evidence="6" type="primary">epg5</name>
    <name evidence="6" type="ORF">TNCT_607381</name>
</gene>
<dbReference type="Pfam" id="PF26106">
    <property type="entry name" value="TPR_Epg5_C"/>
    <property type="match status" value="1"/>
</dbReference>
<reference evidence="6" key="1">
    <citation type="submission" date="2020-07" db="EMBL/GenBank/DDBJ databases">
        <title>Multicomponent nature underlies the extraordinary mechanical properties of spider dragline silk.</title>
        <authorList>
            <person name="Kono N."/>
            <person name="Nakamura H."/>
            <person name="Mori M."/>
            <person name="Yoshida Y."/>
            <person name="Ohtoshi R."/>
            <person name="Malay A.D."/>
            <person name="Moran D.A.P."/>
            <person name="Tomita M."/>
            <person name="Numata K."/>
            <person name="Arakawa K."/>
        </authorList>
    </citation>
    <scope>NUCLEOTIDE SEQUENCE</scope>
</reference>
<evidence type="ECO:0000259" key="4">
    <source>
        <dbReference type="Pfam" id="PF26103"/>
    </source>
</evidence>
<dbReference type="Proteomes" id="UP000887116">
    <property type="component" value="Unassembled WGS sequence"/>
</dbReference>
<feature type="compositionally biased region" description="Basic residues" evidence="3">
    <location>
        <begin position="8"/>
        <end position="19"/>
    </location>
</feature>
<dbReference type="InterPro" id="IPR051436">
    <property type="entry name" value="Autophagy-related_EPG5"/>
</dbReference>
<dbReference type="GO" id="GO:0005737">
    <property type="term" value="C:cytoplasm"/>
    <property type="evidence" value="ECO:0007669"/>
    <property type="project" value="TreeGrafter"/>
</dbReference>